<evidence type="ECO:0000256" key="5">
    <source>
        <dbReference type="ARBA" id="ARBA00022777"/>
    </source>
</evidence>
<keyword evidence="3" id="KW-0808">Transferase</keyword>
<dbReference type="Gene3D" id="2.60.200.40">
    <property type="match status" value="1"/>
</dbReference>
<dbReference type="RefSeq" id="WP_272018622.1">
    <property type="nucleotide sequence ID" value="NZ_JAQLKE010000001.1"/>
</dbReference>
<comment type="caution">
    <text evidence="10">The sequence shown here is derived from an EMBL/GenBank/DDBJ whole genome shotgun (WGS) entry which is preliminary data.</text>
</comment>
<keyword evidence="8" id="KW-1208">Phospholipid metabolism</keyword>
<keyword evidence="5 10" id="KW-0418">Kinase</keyword>
<evidence type="ECO:0000256" key="6">
    <source>
        <dbReference type="ARBA" id="ARBA00022840"/>
    </source>
</evidence>
<gene>
    <name evidence="10" type="ORF">PM738_00485</name>
</gene>
<evidence type="ECO:0000256" key="4">
    <source>
        <dbReference type="ARBA" id="ARBA00022741"/>
    </source>
</evidence>
<dbReference type="Pfam" id="PF19279">
    <property type="entry name" value="YegS_C"/>
    <property type="match status" value="1"/>
</dbReference>
<evidence type="ECO:0000313" key="11">
    <source>
        <dbReference type="Proteomes" id="UP001211987"/>
    </source>
</evidence>
<keyword evidence="7" id="KW-0594">Phospholipid biosynthesis</keyword>
<dbReference type="InterPro" id="IPR045540">
    <property type="entry name" value="YegS/DAGK_C"/>
</dbReference>
<evidence type="ECO:0000256" key="3">
    <source>
        <dbReference type="ARBA" id="ARBA00022679"/>
    </source>
</evidence>
<keyword evidence="4" id="KW-0547">Nucleotide-binding</keyword>
<dbReference type="Proteomes" id="UP001211987">
    <property type="component" value="Unassembled WGS sequence"/>
</dbReference>
<evidence type="ECO:0000256" key="1">
    <source>
        <dbReference type="ARBA" id="ARBA00001946"/>
    </source>
</evidence>
<dbReference type="GO" id="GO:0005524">
    <property type="term" value="F:ATP binding"/>
    <property type="evidence" value="ECO:0007669"/>
    <property type="project" value="UniProtKB-KW"/>
</dbReference>
<evidence type="ECO:0000313" key="10">
    <source>
        <dbReference type="EMBL" id="MDB7082262.1"/>
    </source>
</evidence>
<dbReference type="InterPro" id="IPR016064">
    <property type="entry name" value="NAD/diacylglycerol_kinase_sf"/>
</dbReference>
<organism evidence="10 11">
    <name type="scientific">Thomasclavelia ramosa</name>
    <dbReference type="NCBI Taxonomy" id="1547"/>
    <lineage>
        <taxon>Bacteria</taxon>
        <taxon>Bacillati</taxon>
        <taxon>Bacillota</taxon>
        <taxon>Erysipelotrichia</taxon>
        <taxon>Erysipelotrichales</taxon>
        <taxon>Coprobacillaceae</taxon>
        <taxon>Thomasclavelia</taxon>
    </lineage>
</organism>
<evidence type="ECO:0000259" key="9">
    <source>
        <dbReference type="PROSITE" id="PS50146"/>
    </source>
</evidence>
<comment type="cofactor">
    <cofactor evidence="1">
        <name>Mg(2+)</name>
        <dbReference type="ChEBI" id="CHEBI:18420"/>
    </cofactor>
</comment>
<dbReference type="Pfam" id="PF00781">
    <property type="entry name" value="DAGK_cat"/>
    <property type="match status" value="1"/>
</dbReference>
<dbReference type="PANTHER" id="PTHR12358:SF54">
    <property type="entry name" value="SPHINGOSINE KINASE RELATED PROTEIN"/>
    <property type="match status" value="1"/>
</dbReference>
<dbReference type="InterPro" id="IPR001206">
    <property type="entry name" value="Diacylglycerol_kinase_cat_dom"/>
</dbReference>
<dbReference type="InterPro" id="IPR017438">
    <property type="entry name" value="ATP-NAD_kinase_N"/>
</dbReference>
<name>A0AB35ID78_9FIRM</name>
<dbReference type="EMBL" id="JAQLKE010000001">
    <property type="protein sequence ID" value="MDB7082262.1"/>
    <property type="molecule type" value="Genomic_DNA"/>
</dbReference>
<evidence type="ECO:0000256" key="7">
    <source>
        <dbReference type="ARBA" id="ARBA00023209"/>
    </source>
</evidence>
<keyword evidence="6" id="KW-0067">ATP-binding</keyword>
<dbReference type="SUPFAM" id="SSF111331">
    <property type="entry name" value="NAD kinase/diacylglycerol kinase-like"/>
    <property type="match status" value="1"/>
</dbReference>
<dbReference type="GO" id="GO:0016301">
    <property type="term" value="F:kinase activity"/>
    <property type="evidence" value="ECO:0007669"/>
    <property type="project" value="UniProtKB-KW"/>
</dbReference>
<sequence>MKHIFIIKPDQNNKNIEAMIVKVMQGYRYEIKYTHYPRHTTLLAKSYSGCNYRIYAVGGDGMIHEIVQGLVGSDNELVVIPTGTGNDFVRTIADENDPEKLLKKSLSLAASEIDLIKANDIYCINVLCCAFDSDIANNVHKYSQIKYLPRSLQYASVLVRRITQYCLFPTALFQDGKKFYEGNLIVGAFCNGKCFGGGFKIGKEAQIDDGMIDINLVSSLHKRYIPYYLTLLLAGKLEQGKLYYHQKLPYLTLKTRQQVNIDGETYPSGTYNLKIVKNSLKIVLYRQKD</sequence>
<protein>
    <submittedName>
        <fullName evidence="10">Diacylglycerol kinase family protein</fullName>
    </submittedName>
</protein>
<dbReference type="AlphaFoldDB" id="A0AB35ID78"/>
<keyword evidence="7" id="KW-0444">Lipid biosynthesis</keyword>
<comment type="similarity">
    <text evidence="2">Belongs to the diacylglycerol/lipid kinase family.</text>
</comment>
<reference evidence="10" key="1">
    <citation type="submission" date="2023-01" db="EMBL/GenBank/DDBJ databases">
        <title>Human gut microbiome strain richness.</title>
        <authorList>
            <person name="Chen-Liaw A."/>
        </authorList>
    </citation>
    <scope>NUCLEOTIDE SEQUENCE</scope>
    <source>
        <strain evidence="10">1001217st2_G6_1001217B_191108</strain>
    </source>
</reference>
<feature type="domain" description="DAGKc" evidence="9">
    <location>
        <begin position="25"/>
        <end position="122"/>
    </location>
</feature>
<proteinExistence type="inferred from homology"/>
<dbReference type="PANTHER" id="PTHR12358">
    <property type="entry name" value="SPHINGOSINE KINASE"/>
    <property type="match status" value="1"/>
</dbReference>
<dbReference type="GO" id="GO:0008654">
    <property type="term" value="P:phospholipid biosynthetic process"/>
    <property type="evidence" value="ECO:0007669"/>
    <property type="project" value="UniProtKB-KW"/>
</dbReference>
<evidence type="ECO:0000256" key="8">
    <source>
        <dbReference type="ARBA" id="ARBA00023264"/>
    </source>
</evidence>
<dbReference type="PROSITE" id="PS50146">
    <property type="entry name" value="DAGK"/>
    <property type="match status" value="1"/>
</dbReference>
<dbReference type="InterPro" id="IPR050187">
    <property type="entry name" value="Lipid_Phosphate_FormReg"/>
</dbReference>
<keyword evidence="7" id="KW-0443">Lipid metabolism</keyword>
<evidence type="ECO:0000256" key="2">
    <source>
        <dbReference type="ARBA" id="ARBA00005983"/>
    </source>
</evidence>
<dbReference type="Gene3D" id="3.40.50.10330">
    <property type="entry name" value="Probable inorganic polyphosphate/atp-NAD kinase, domain 1"/>
    <property type="match status" value="1"/>
</dbReference>
<accession>A0AB35ID78</accession>